<comment type="subcellular location">
    <subcellularLocation>
        <location evidence="1 12">Cytoplasm</location>
    </subcellularLocation>
</comment>
<accession>A0A0G0XM13</accession>
<keyword evidence="9 12" id="KW-0961">Cell wall biogenesis/degradation</keyword>
<dbReference type="InterPro" id="IPR050068">
    <property type="entry name" value="MurA_subfamily"/>
</dbReference>
<evidence type="ECO:0000256" key="8">
    <source>
        <dbReference type="ARBA" id="ARBA00023306"/>
    </source>
</evidence>
<evidence type="ECO:0000256" key="6">
    <source>
        <dbReference type="ARBA" id="ARBA00022960"/>
    </source>
</evidence>
<dbReference type="GO" id="GO:0005737">
    <property type="term" value="C:cytoplasm"/>
    <property type="evidence" value="ECO:0007669"/>
    <property type="project" value="UniProtKB-SubCell"/>
</dbReference>
<evidence type="ECO:0000313" key="14">
    <source>
        <dbReference type="EMBL" id="KKR97830.1"/>
    </source>
</evidence>
<dbReference type="PANTHER" id="PTHR43783">
    <property type="entry name" value="UDP-N-ACETYLGLUCOSAMINE 1-CARBOXYVINYLTRANSFERASE"/>
    <property type="match status" value="1"/>
</dbReference>
<dbReference type="Gene3D" id="3.65.10.10">
    <property type="entry name" value="Enolpyruvate transferase domain"/>
    <property type="match status" value="2"/>
</dbReference>
<keyword evidence="6 12" id="KW-0133">Cell shape</keyword>
<evidence type="ECO:0000256" key="11">
    <source>
        <dbReference type="ARBA" id="ARBA00047527"/>
    </source>
</evidence>
<evidence type="ECO:0000256" key="4">
    <source>
        <dbReference type="ARBA" id="ARBA00022618"/>
    </source>
</evidence>
<organism evidence="14 15">
    <name type="scientific">Candidatus Magasanikbacteria bacterium GW2011_GWC2_41_17</name>
    <dbReference type="NCBI Taxonomy" id="1619048"/>
    <lineage>
        <taxon>Bacteria</taxon>
        <taxon>Candidatus Magasanikiibacteriota</taxon>
    </lineage>
</organism>
<dbReference type="GO" id="GO:0009252">
    <property type="term" value="P:peptidoglycan biosynthetic process"/>
    <property type="evidence" value="ECO:0007669"/>
    <property type="project" value="UniProtKB-UniRule"/>
</dbReference>
<feature type="binding site" evidence="12">
    <location>
        <position position="93"/>
    </location>
    <ligand>
        <name>UDP-N-acetyl-alpha-D-glucosamine</name>
        <dbReference type="ChEBI" id="CHEBI:57705"/>
    </ligand>
</feature>
<keyword evidence="8 12" id="KW-0131">Cell cycle</keyword>
<evidence type="ECO:0000256" key="1">
    <source>
        <dbReference type="ARBA" id="ARBA00004496"/>
    </source>
</evidence>
<sequence>MSQFLIKGGKKLKGEVEVGGMKNAAAPILAATLLTSDDCVIDSVPRISDVEKIMEIMKSLGARIEWTAAHQITVNCANVNLQNVDKKMVKSMRASILFLGPLLARFKEVTLPEPGGCIIGNRPIDAHLFALQKLGAEISKEKEFFNLKTAGLKGAEIILPEFSVTATENALMAASLADGVTTIKLAAAEPHVQDLISFLNKMGAKIQGVGTHTLKINGVKKLNGARHELIPDQIEIGTFAVAAAATDGEISIHPIVSEHLDKILSVLSSIGVNWEVKGDAFLIHHSHPLKAFKLQTMPYPGFPTDLQAPFGVLATQCQGTSLIHDPLFEGRLGYINELIKMGANAVICDPHRVLITGPMPLYAQEIKSFDLRAGATMIIAGLIAEGETILNEAEIVYRGYERIDEKLRALGADIKFIK</sequence>
<dbReference type="GO" id="GO:0051301">
    <property type="term" value="P:cell division"/>
    <property type="evidence" value="ECO:0007669"/>
    <property type="project" value="UniProtKB-KW"/>
</dbReference>
<evidence type="ECO:0000256" key="10">
    <source>
        <dbReference type="ARBA" id="ARBA00038367"/>
    </source>
</evidence>
<dbReference type="PANTHER" id="PTHR43783:SF1">
    <property type="entry name" value="UDP-N-ACETYLGLUCOSAMINE 1-CARBOXYVINYLTRANSFERASE"/>
    <property type="match status" value="1"/>
</dbReference>
<feature type="active site" description="Proton donor" evidence="12">
    <location>
        <position position="117"/>
    </location>
</feature>
<dbReference type="GO" id="GO:0008760">
    <property type="term" value="F:UDP-N-acetylglucosamine 1-carboxyvinyltransferase activity"/>
    <property type="evidence" value="ECO:0007669"/>
    <property type="project" value="UniProtKB-UniRule"/>
</dbReference>
<evidence type="ECO:0000256" key="7">
    <source>
        <dbReference type="ARBA" id="ARBA00022984"/>
    </source>
</evidence>
<dbReference type="InterPro" id="IPR001986">
    <property type="entry name" value="Enolpyruvate_Tfrase_dom"/>
</dbReference>
<dbReference type="SUPFAM" id="SSF55205">
    <property type="entry name" value="EPT/RTPC-like"/>
    <property type="match status" value="1"/>
</dbReference>
<dbReference type="Pfam" id="PF00275">
    <property type="entry name" value="EPSP_synthase"/>
    <property type="match status" value="1"/>
</dbReference>
<keyword evidence="12" id="KW-0670">Pyruvate</keyword>
<proteinExistence type="inferred from homology"/>
<dbReference type="Proteomes" id="UP000034108">
    <property type="component" value="Unassembled WGS sequence"/>
</dbReference>
<comment type="pathway">
    <text evidence="2 12">Cell wall biogenesis; peptidoglycan biosynthesis.</text>
</comment>
<dbReference type="InterPro" id="IPR005750">
    <property type="entry name" value="UDP_GlcNAc_COvinyl_MurA"/>
</dbReference>
<feature type="binding site" evidence="12">
    <location>
        <position position="305"/>
    </location>
    <ligand>
        <name>UDP-N-acetyl-alpha-D-glucosamine</name>
        <dbReference type="ChEBI" id="CHEBI:57705"/>
    </ligand>
</feature>
<dbReference type="UniPathway" id="UPA00219"/>
<keyword evidence="5 12" id="KW-0808">Transferase</keyword>
<dbReference type="EC" id="2.5.1.7" evidence="12"/>
<dbReference type="GO" id="GO:0019277">
    <property type="term" value="P:UDP-N-acetylgalactosamine biosynthetic process"/>
    <property type="evidence" value="ECO:0007669"/>
    <property type="project" value="InterPro"/>
</dbReference>
<keyword evidence="4 12" id="KW-0132">Cell division</keyword>
<dbReference type="STRING" id="1619048.UU49_C0023G0002"/>
<reference evidence="14 15" key="1">
    <citation type="journal article" date="2015" name="Nature">
        <title>rRNA introns, odd ribosomes, and small enigmatic genomes across a large radiation of phyla.</title>
        <authorList>
            <person name="Brown C.T."/>
            <person name="Hug L.A."/>
            <person name="Thomas B.C."/>
            <person name="Sharon I."/>
            <person name="Castelle C.J."/>
            <person name="Singh A."/>
            <person name="Wilkins M.J."/>
            <person name="Williams K.H."/>
            <person name="Banfield J.F."/>
        </authorList>
    </citation>
    <scope>NUCLEOTIDE SEQUENCE [LARGE SCALE GENOMIC DNA]</scope>
</reference>
<comment type="caution">
    <text evidence="12">Lacks conserved residue(s) required for the propagation of feature annotation.</text>
</comment>
<feature type="modified residue" description="2-(S-cysteinyl)pyruvic acid O-phosphothioketal" evidence="12">
    <location>
        <position position="117"/>
    </location>
</feature>
<keyword evidence="7 12" id="KW-0573">Peptidoglycan synthesis</keyword>
<evidence type="ECO:0000256" key="5">
    <source>
        <dbReference type="ARBA" id="ARBA00022679"/>
    </source>
</evidence>
<dbReference type="HAMAP" id="MF_00111">
    <property type="entry name" value="MurA"/>
    <property type="match status" value="1"/>
</dbReference>
<dbReference type="NCBIfam" id="NF006873">
    <property type="entry name" value="PRK09369.1"/>
    <property type="match status" value="1"/>
</dbReference>
<dbReference type="NCBIfam" id="TIGR01072">
    <property type="entry name" value="murA"/>
    <property type="match status" value="1"/>
</dbReference>
<feature type="binding site" evidence="12">
    <location>
        <position position="327"/>
    </location>
    <ligand>
        <name>UDP-N-acetyl-alpha-D-glucosamine</name>
        <dbReference type="ChEBI" id="CHEBI:57705"/>
    </ligand>
</feature>
<evidence type="ECO:0000259" key="13">
    <source>
        <dbReference type="Pfam" id="PF00275"/>
    </source>
</evidence>
<dbReference type="InterPro" id="IPR036968">
    <property type="entry name" value="Enolpyruvate_Tfrase_sf"/>
</dbReference>
<dbReference type="PATRIC" id="fig|1619048.3.peg.599"/>
<comment type="similarity">
    <text evidence="10 12">Belongs to the EPSP synthase family. MurA subfamily.</text>
</comment>
<dbReference type="GO" id="GO:0008360">
    <property type="term" value="P:regulation of cell shape"/>
    <property type="evidence" value="ECO:0007669"/>
    <property type="project" value="UniProtKB-KW"/>
</dbReference>
<comment type="function">
    <text evidence="12">Cell wall formation. Adds enolpyruvyl to UDP-N-acetylglucosamine.</text>
</comment>
<comment type="catalytic activity">
    <reaction evidence="11 12">
        <text>phosphoenolpyruvate + UDP-N-acetyl-alpha-D-glucosamine = UDP-N-acetyl-3-O-(1-carboxyvinyl)-alpha-D-glucosamine + phosphate</text>
        <dbReference type="Rhea" id="RHEA:18681"/>
        <dbReference type="ChEBI" id="CHEBI:43474"/>
        <dbReference type="ChEBI" id="CHEBI:57705"/>
        <dbReference type="ChEBI" id="CHEBI:58702"/>
        <dbReference type="ChEBI" id="CHEBI:68483"/>
        <dbReference type="EC" id="2.5.1.7"/>
    </reaction>
</comment>
<name>A0A0G0XM13_9BACT</name>
<evidence type="ECO:0000256" key="12">
    <source>
        <dbReference type="HAMAP-Rule" id="MF_00111"/>
    </source>
</evidence>
<dbReference type="EMBL" id="LCAV01000023">
    <property type="protein sequence ID" value="KKR97830.1"/>
    <property type="molecule type" value="Genomic_DNA"/>
</dbReference>
<keyword evidence="3 12" id="KW-0963">Cytoplasm</keyword>
<dbReference type="AlphaFoldDB" id="A0A0G0XM13"/>
<dbReference type="CDD" id="cd01555">
    <property type="entry name" value="UdpNAET"/>
    <property type="match status" value="1"/>
</dbReference>
<feature type="domain" description="Enolpyruvate transferase" evidence="13">
    <location>
        <begin position="7"/>
        <end position="407"/>
    </location>
</feature>
<evidence type="ECO:0000313" key="15">
    <source>
        <dbReference type="Proteomes" id="UP000034108"/>
    </source>
</evidence>
<comment type="caution">
    <text evidence="14">The sequence shown here is derived from an EMBL/GenBank/DDBJ whole genome shotgun (WGS) entry which is preliminary data.</text>
</comment>
<dbReference type="InterPro" id="IPR013792">
    <property type="entry name" value="RNA3'P_cycl/enolpyr_Trfase_a/b"/>
</dbReference>
<evidence type="ECO:0000256" key="9">
    <source>
        <dbReference type="ARBA" id="ARBA00023316"/>
    </source>
</evidence>
<evidence type="ECO:0000256" key="2">
    <source>
        <dbReference type="ARBA" id="ARBA00004752"/>
    </source>
</evidence>
<protein>
    <recommendedName>
        <fullName evidence="12">UDP-N-acetylglucosamine 1-carboxyvinyltransferase</fullName>
        <ecNumber evidence="12">2.5.1.7</ecNumber>
    </recommendedName>
    <alternativeName>
        <fullName evidence="12">Enoylpyruvate transferase</fullName>
    </alternativeName>
    <alternativeName>
        <fullName evidence="12">UDP-N-acetylglucosamine enolpyruvyl transferase</fullName>
        <shortName evidence="12">EPT</shortName>
    </alternativeName>
</protein>
<gene>
    <name evidence="12" type="primary">murA</name>
    <name evidence="14" type="ORF">UU49_C0023G0002</name>
</gene>
<dbReference type="GO" id="GO:0071555">
    <property type="term" value="P:cell wall organization"/>
    <property type="evidence" value="ECO:0007669"/>
    <property type="project" value="UniProtKB-KW"/>
</dbReference>
<evidence type="ECO:0000256" key="3">
    <source>
        <dbReference type="ARBA" id="ARBA00022490"/>
    </source>
</evidence>
<feature type="binding site" evidence="12">
    <location>
        <begin position="22"/>
        <end position="23"/>
    </location>
    <ligand>
        <name>phosphoenolpyruvate</name>
        <dbReference type="ChEBI" id="CHEBI:58702"/>
    </ligand>
</feature>